<evidence type="ECO:0000313" key="1">
    <source>
        <dbReference type="EMBL" id="GAA4912978.1"/>
    </source>
</evidence>
<dbReference type="EMBL" id="BAABJI010000002">
    <property type="protein sequence ID" value="GAA4912978.1"/>
    <property type="molecule type" value="Genomic_DNA"/>
</dbReference>
<accession>A0ABP9FQD7</accession>
<protein>
    <submittedName>
        <fullName evidence="1">Uncharacterized protein</fullName>
    </submittedName>
</protein>
<keyword evidence="2" id="KW-1185">Reference proteome</keyword>
<sequence length="93" mass="10271">MNDTMNESGMLINKLIRLSAAVPAVSVSPTLRAPKPTMVAACVNPSLFKTSTGKTTLMVMRKASVKYSDRVKRINFRRKKSGFIKLELSAKIQ</sequence>
<reference evidence="2" key="1">
    <citation type="journal article" date="2019" name="Int. J. Syst. Evol. Microbiol.">
        <title>The Global Catalogue of Microorganisms (GCM) 10K type strain sequencing project: providing services to taxonomists for standard genome sequencing and annotation.</title>
        <authorList>
            <consortium name="The Broad Institute Genomics Platform"/>
            <consortium name="The Broad Institute Genome Sequencing Center for Infectious Disease"/>
            <person name="Wu L."/>
            <person name="Ma J."/>
        </authorList>
    </citation>
    <scope>NUCLEOTIDE SEQUENCE [LARGE SCALE GENOMIC DNA]</scope>
    <source>
        <strain evidence="2">JCM 18283</strain>
    </source>
</reference>
<dbReference type="Proteomes" id="UP001501436">
    <property type="component" value="Unassembled WGS sequence"/>
</dbReference>
<proteinExistence type="predicted"/>
<gene>
    <name evidence="1" type="ORF">GCM10023313_15240</name>
</gene>
<organism evidence="1 2">
    <name type="scientific">Mucilaginibacter defluvii</name>
    <dbReference type="NCBI Taxonomy" id="1196019"/>
    <lineage>
        <taxon>Bacteria</taxon>
        <taxon>Pseudomonadati</taxon>
        <taxon>Bacteroidota</taxon>
        <taxon>Sphingobacteriia</taxon>
        <taxon>Sphingobacteriales</taxon>
        <taxon>Sphingobacteriaceae</taxon>
        <taxon>Mucilaginibacter</taxon>
    </lineage>
</organism>
<evidence type="ECO:0000313" key="2">
    <source>
        <dbReference type="Proteomes" id="UP001501436"/>
    </source>
</evidence>
<name>A0ABP9FQD7_9SPHI</name>
<comment type="caution">
    <text evidence="1">The sequence shown here is derived from an EMBL/GenBank/DDBJ whole genome shotgun (WGS) entry which is preliminary data.</text>
</comment>